<keyword evidence="2" id="KW-1185">Reference proteome</keyword>
<accession>A0A1M4PPP5</accession>
<evidence type="ECO:0000313" key="2">
    <source>
        <dbReference type="Proteomes" id="UP000245423"/>
    </source>
</evidence>
<dbReference type="AlphaFoldDB" id="A0A1M4PPP5"/>
<name>A0A1M4PPP5_9FIRM</name>
<evidence type="ECO:0000313" key="1">
    <source>
        <dbReference type="EMBL" id="SHD77462.1"/>
    </source>
</evidence>
<proteinExistence type="predicted"/>
<reference evidence="1 2" key="1">
    <citation type="submission" date="2016-11" db="EMBL/GenBank/DDBJ databases">
        <authorList>
            <person name="Manzoor S."/>
        </authorList>
    </citation>
    <scope>NUCLEOTIDE SEQUENCE [LARGE SCALE GENOMIC DNA]</scope>
    <source>
        <strain evidence="1">Clostridium ultunense strain Esp</strain>
    </source>
</reference>
<dbReference type="Proteomes" id="UP000245423">
    <property type="component" value="Chromosome 1"/>
</dbReference>
<protein>
    <submittedName>
        <fullName evidence="1">Uncharacterized protein</fullName>
    </submittedName>
</protein>
<gene>
    <name evidence="1" type="ORF">CUESP1_2106</name>
</gene>
<organism evidence="1 2">
    <name type="scientific">[Clostridium] ultunense Esp</name>
    <dbReference type="NCBI Taxonomy" id="1288971"/>
    <lineage>
        <taxon>Bacteria</taxon>
        <taxon>Bacillati</taxon>
        <taxon>Bacillota</taxon>
        <taxon>Tissierellia</taxon>
        <taxon>Tissierellales</taxon>
        <taxon>Tepidimicrobiaceae</taxon>
        <taxon>Schnuerera</taxon>
    </lineage>
</organism>
<sequence length="39" mass="4304">MVFADTKSPTAKMEQTTVRATINYSTVRATKLLIQTSSL</sequence>
<dbReference type="EMBL" id="LT669839">
    <property type="protein sequence ID" value="SHD77462.1"/>
    <property type="molecule type" value="Genomic_DNA"/>
</dbReference>